<gene>
    <name evidence="2" type="ORF">SAMN05421793_1622</name>
</gene>
<keyword evidence="1" id="KW-0472">Membrane</keyword>
<name>A0A1H6M213_9FLAO</name>
<protein>
    <submittedName>
        <fullName evidence="2">Uncharacterized protein</fullName>
    </submittedName>
</protein>
<dbReference type="Proteomes" id="UP000198555">
    <property type="component" value="Unassembled WGS sequence"/>
</dbReference>
<organism evidence="2 3">
    <name type="scientific">Epilithonimonas hominis</name>
    <dbReference type="NCBI Taxonomy" id="420404"/>
    <lineage>
        <taxon>Bacteria</taxon>
        <taxon>Pseudomonadati</taxon>
        <taxon>Bacteroidota</taxon>
        <taxon>Flavobacteriia</taxon>
        <taxon>Flavobacteriales</taxon>
        <taxon>Weeksellaceae</taxon>
        <taxon>Chryseobacterium group</taxon>
        <taxon>Epilithonimonas</taxon>
    </lineage>
</organism>
<sequence>MKSRLLKMALTWVAPIVIGYIVKKFEERVNTKQTKKAIKAS</sequence>
<evidence type="ECO:0000313" key="3">
    <source>
        <dbReference type="Proteomes" id="UP000198555"/>
    </source>
</evidence>
<feature type="transmembrane region" description="Helical" evidence="1">
    <location>
        <begin position="6"/>
        <end position="22"/>
    </location>
</feature>
<dbReference type="RefSeq" id="WP_260255253.1">
    <property type="nucleotide sequence ID" value="NZ_FNWX01000062.1"/>
</dbReference>
<dbReference type="AlphaFoldDB" id="A0A1H6M213"/>
<dbReference type="STRING" id="420404.SAMN05421793_1622"/>
<proteinExistence type="predicted"/>
<evidence type="ECO:0000256" key="1">
    <source>
        <dbReference type="SAM" id="Phobius"/>
    </source>
</evidence>
<accession>A0A1H6M213</accession>
<keyword evidence="1" id="KW-0812">Transmembrane</keyword>
<dbReference type="EMBL" id="FNWX01000062">
    <property type="protein sequence ID" value="SEH95187.1"/>
    <property type="molecule type" value="Genomic_DNA"/>
</dbReference>
<reference evidence="3" key="1">
    <citation type="submission" date="2016-10" db="EMBL/GenBank/DDBJ databases">
        <authorList>
            <person name="Varghese N."/>
            <person name="Submissions S."/>
        </authorList>
    </citation>
    <scope>NUCLEOTIDE SEQUENCE [LARGE SCALE GENOMIC DNA]</scope>
    <source>
        <strain evidence="3">DSM 19326</strain>
    </source>
</reference>
<evidence type="ECO:0000313" key="2">
    <source>
        <dbReference type="EMBL" id="SEH95187.1"/>
    </source>
</evidence>
<keyword evidence="3" id="KW-1185">Reference proteome</keyword>
<keyword evidence="1" id="KW-1133">Transmembrane helix</keyword>